<evidence type="ECO:0000256" key="12">
    <source>
        <dbReference type="ARBA" id="ARBA00023012"/>
    </source>
</evidence>
<organism evidence="17">
    <name type="scientific">bioreactor metagenome</name>
    <dbReference type="NCBI Taxonomy" id="1076179"/>
    <lineage>
        <taxon>unclassified sequences</taxon>
        <taxon>metagenomes</taxon>
        <taxon>ecological metagenomes</taxon>
    </lineage>
</organism>
<evidence type="ECO:0000256" key="6">
    <source>
        <dbReference type="ARBA" id="ARBA00022679"/>
    </source>
</evidence>
<dbReference type="EC" id="2.7.13.3" evidence="3"/>
<accession>A0A644SPB3</accession>
<dbReference type="PRINTS" id="PR00344">
    <property type="entry name" value="BCTRLSENSOR"/>
</dbReference>
<dbReference type="PROSITE" id="PS50885">
    <property type="entry name" value="HAMP"/>
    <property type="match status" value="1"/>
</dbReference>
<protein>
    <recommendedName>
        <fullName evidence="3">histidine kinase</fullName>
        <ecNumber evidence="3">2.7.13.3</ecNumber>
    </recommendedName>
</protein>
<evidence type="ECO:0000256" key="4">
    <source>
        <dbReference type="ARBA" id="ARBA00022475"/>
    </source>
</evidence>
<sequence>MFSKITSLRDKIFIAIVVLNLLFMTFMAAFNFYRDGLRMRILKKQELVQTENKVKETYRYILKENHGNSNFSDEKIRGTISNKIFELANVNNVAITLYDLQGKIITSSRPQKENLSSAFLQKLLKTKSIVKEQETATPKSSILYSSWSYLNYQNKPIAIISTETTANKSSWYYHFKILVKQHFLAIIFLLILSGYAAWYISKGITKKIATISKTLQKTNVEYLETPIEYSDRDEIKPLVDSYNIMLEKLQEQTSILARTEREEAWRDMARQIAHEINNPLTPLKLSVQNFQRKYNPEDENNEEKVRNLTQVVVNQIDIISSITKAFSDFAKMPVNNDSLIDVVKTVKYAVDIFPDHIIEFSTNAEEIYYKIDNIYLTRVITNVVKNGIQAIHHQDKKVKVEIENLQDCFLIKIQDNGSGISEENKDKVFEKKFTTKSTGMGLGLFMVKKIIEDYEGKIWFESIEDEGTTFFIEFLKKY</sequence>
<keyword evidence="7 14" id="KW-0812">Transmembrane</keyword>
<keyword evidence="6 17" id="KW-0808">Transferase</keyword>
<evidence type="ECO:0000256" key="1">
    <source>
        <dbReference type="ARBA" id="ARBA00000085"/>
    </source>
</evidence>
<dbReference type="InterPro" id="IPR003594">
    <property type="entry name" value="HATPase_dom"/>
</dbReference>
<dbReference type="SMART" id="SM00388">
    <property type="entry name" value="HisKA"/>
    <property type="match status" value="1"/>
</dbReference>
<dbReference type="GO" id="GO:0005886">
    <property type="term" value="C:plasma membrane"/>
    <property type="evidence" value="ECO:0007669"/>
    <property type="project" value="UniProtKB-SubCell"/>
</dbReference>
<dbReference type="InterPro" id="IPR036097">
    <property type="entry name" value="HisK_dim/P_sf"/>
</dbReference>
<evidence type="ECO:0000259" key="16">
    <source>
        <dbReference type="PROSITE" id="PS50885"/>
    </source>
</evidence>
<comment type="catalytic activity">
    <reaction evidence="1">
        <text>ATP + protein L-histidine = ADP + protein N-phospho-L-histidine.</text>
        <dbReference type="EC" id="2.7.13.3"/>
    </reaction>
</comment>
<evidence type="ECO:0000256" key="3">
    <source>
        <dbReference type="ARBA" id="ARBA00012438"/>
    </source>
</evidence>
<dbReference type="CDD" id="cd00082">
    <property type="entry name" value="HisKA"/>
    <property type="match status" value="1"/>
</dbReference>
<dbReference type="InterPro" id="IPR050398">
    <property type="entry name" value="HssS/ArlS-like"/>
</dbReference>
<evidence type="ECO:0000256" key="5">
    <source>
        <dbReference type="ARBA" id="ARBA00022553"/>
    </source>
</evidence>
<reference evidence="17" key="1">
    <citation type="submission" date="2019-08" db="EMBL/GenBank/DDBJ databases">
        <authorList>
            <person name="Kucharzyk K."/>
            <person name="Murdoch R.W."/>
            <person name="Higgins S."/>
            <person name="Loffler F."/>
        </authorList>
    </citation>
    <scope>NUCLEOTIDE SEQUENCE</scope>
</reference>
<dbReference type="InterPro" id="IPR036890">
    <property type="entry name" value="HATPase_C_sf"/>
</dbReference>
<proteinExistence type="predicted"/>
<evidence type="ECO:0000256" key="9">
    <source>
        <dbReference type="ARBA" id="ARBA00022777"/>
    </source>
</evidence>
<dbReference type="InterPro" id="IPR003660">
    <property type="entry name" value="HAMP_dom"/>
</dbReference>
<evidence type="ECO:0000256" key="11">
    <source>
        <dbReference type="ARBA" id="ARBA00022989"/>
    </source>
</evidence>
<dbReference type="SUPFAM" id="SSF55874">
    <property type="entry name" value="ATPase domain of HSP90 chaperone/DNA topoisomerase II/histidine kinase"/>
    <property type="match status" value="1"/>
</dbReference>
<keyword evidence="8" id="KW-0547">Nucleotide-binding</keyword>
<evidence type="ECO:0000256" key="7">
    <source>
        <dbReference type="ARBA" id="ARBA00022692"/>
    </source>
</evidence>
<comment type="caution">
    <text evidence="17">The sequence shown here is derived from an EMBL/GenBank/DDBJ whole genome shotgun (WGS) entry which is preliminary data.</text>
</comment>
<keyword evidence="10" id="KW-0067">ATP-binding</keyword>
<keyword evidence="5" id="KW-0597">Phosphoprotein</keyword>
<dbReference type="AlphaFoldDB" id="A0A644SPB3"/>
<keyword evidence="11 14" id="KW-1133">Transmembrane helix</keyword>
<feature type="transmembrane region" description="Helical" evidence="14">
    <location>
        <begin position="12"/>
        <end position="33"/>
    </location>
</feature>
<dbReference type="Gene3D" id="6.10.340.10">
    <property type="match status" value="1"/>
</dbReference>
<keyword evidence="13 14" id="KW-0472">Membrane</keyword>
<dbReference type="Gene3D" id="1.10.287.130">
    <property type="match status" value="1"/>
</dbReference>
<evidence type="ECO:0000256" key="2">
    <source>
        <dbReference type="ARBA" id="ARBA00004651"/>
    </source>
</evidence>
<dbReference type="InterPro" id="IPR005467">
    <property type="entry name" value="His_kinase_dom"/>
</dbReference>
<feature type="domain" description="HAMP" evidence="16">
    <location>
        <begin position="202"/>
        <end position="254"/>
    </location>
</feature>
<dbReference type="GO" id="GO:0000155">
    <property type="term" value="F:phosphorelay sensor kinase activity"/>
    <property type="evidence" value="ECO:0007669"/>
    <property type="project" value="InterPro"/>
</dbReference>
<evidence type="ECO:0000256" key="10">
    <source>
        <dbReference type="ARBA" id="ARBA00022840"/>
    </source>
</evidence>
<dbReference type="SMART" id="SM00387">
    <property type="entry name" value="HATPase_c"/>
    <property type="match status" value="1"/>
</dbReference>
<name>A0A644SPB3_9ZZZZ</name>
<feature type="transmembrane region" description="Helical" evidence="14">
    <location>
        <begin position="183"/>
        <end position="201"/>
    </location>
</feature>
<dbReference type="InterPro" id="IPR004358">
    <property type="entry name" value="Sig_transdc_His_kin-like_C"/>
</dbReference>
<dbReference type="Gene3D" id="3.30.565.10">
    <property type="entry name" value="Histidine kinase-like ATPase, C-terminal domain"/>
    <property type="match status" value="1"/>
</dbReference>
<dbReference type="PANTHER" id="PTHR45528">
    <property type="entry name" value="SENSOR HISTIDINE KINASE CPXA"/>
    <property type="match status" value="1"/>
</dbReference>
<dbReference type="PANTHER" id="PTHR45528:SF1">
    <property type="entry name" value="SENSOR HISTIDINE KINASE CPXA"/>
    <property type="match status" value="1"/>
</dbReference>
<feature type="domain" description="Histidine kinase" evidence="15">
    <location>
        <begin position="271"/>
        <end position="478"/>
    </location>
</feature>
<dbReference type="PROSITE" id="PS50109">
    <property type="entry name" value="HIS_KIN"/>
    <property type="match status" value="1"/>
</dbReference>
<dbReference type="Pfam" id="PF02518">
    <property type="entry name" value="HATPase_c"/>
    <property type="match status" value="1"/>
</dbReference>
<comment type="subcellular location">
    <subcellularLocation>
        <location evidence="2">Cell membrane</location>
        <topology evidence="2">Multi-pass membrane protein</topology>
    </subcellularLocation>
</comment>
<dbReference type="GO" id="GO:0005524">
    <property type="term" value="F:ATP binding"/>
    <property type="evidence" value="ECO:0007669"/>
    <property type="project" value="UniProtKB-KW"/>
</dbReference>
<evidence type="ECO:0000259" key="15">
    <source>
        <dbReference type="PROSITE" id="PS50109"/>
    </source>
</evidence>
<evidence type="ECO:0000256" key="14">
    <source>
        <dbReference type="SAM" id="Phobius"/>
    </source>
</evidence>
<dbReference type="SUPFAM" id="SSF47384">
    <property type="entry name" value="Homodimeric domain of signal transducing histidine kinase"/>
    <property type="match status" value="1"/>
</dbReference>
<dbReference type="EMBL" id="VSSQ01000002">
    <property type="protein sequence ID" value="MPL55611.1"/>
    <property type="molecule type" value="Genomic_DNA"/>
</dbReference>
<keyword evidence="12" id="KW-0902">Two-component regulatory system</keyword>
<dbReference type="Pfam" id="PF00512">
    <property type="entry name" value="HisKA"/>
    <property type="match status" value="1"/>
</dbReference>
<evidence type="ECO:0000313" key="17">
    <source>
        <dbReference type="EMBL" id="MPL55611.1"/>
    </source>
</evidence>
<gene>
    <name evidence="17" type="primary">sasA_2</name>
    <name evidence="17" type="ORF">SDC9_01089</name>
</gene>
<evidence type="ECO:0000256" key="13">
    <source>
        <dbReference type="ARBA" id="ARBA00023136"/>
    </source>
</evidence>
<keyword evidence="9 17" id="KW-0418">Kinase</keyword>
<evidence type="ECO:0000256" key="8">
    <source>
        <dbReference type="ARBA" id="ARBA00022741"/>
    </source>
</evidence>
<keyword evidence="4" id="KW-1003">Cell membrane</keyword>
<dbReference type="InterPro" id="IPR003661">
    <property type="entry name" value="HisK_dim/P_dom"/>
</dbReference>